<name>A0A0D3F014_9ORYZ</name>
<dbReference type="InterPro" id="IPR020471">
    <property type="entry name" value="AKR"/>
</dbReference>
<dbReference type="FunFam" id="3.20.20.100:FF:000019">
    <property type="entry name" value="NADP-dependent D-sorbitol-6-phosphate dehydrogenase"/>
    <property type="match status" value="1"/>
</dbReference>
<dbReference type="CDD" id="cd19112">
    <property type="entry name" value="AKR_AKR2A1-2"/>
    <property type="match status" value="1"/>
</dbReference>
<dbReference type="Gramene" id="OBART02G01820.1">
    <property type="protein sequence ID" value="OBART02G01820.1"/>
    <property type="gene ID" value="OBART02G01820"/>
</dbReference>
<evidence type="ECO:0000313" key="3">
    <source>
        <dbReference type="EnsemblPlants" id="OBART02G01820.1"/>
    </source>
</evidence>
<dbReference type="GO" id="GO:0047641">
    <property type="term" value="F:aldose-6-phosphate reductase (NADPH) activity"/>
    <property type="evidence" value="ECO:0007669"/>
    <property type="project" value="InterPro"/>
</dbReference>
<dbReference type="Pfam" id="PF00248">
    <property type="entry name" value="Aldo_ket_red"/>
    <property type="match status" value="1"/>
</dbReference>
<dbReference type="eggNOG" id="KOG1577">
    <property type="taxonomic scope" value="Eukaryota"/>
</dbReference>
<dbReference type="Gene3D" id="3.20.20.100">
    <property type="entry name" value="NADP-dependent oxidoreductase domain"/>
    <property type="match status" value="1"/>
</dbReference>
<dbReference type="PaxDb" id="65489-OBART02G01820.1"/>
<dbReference type="SUPFAM" id="SSF51430">
    <property type="entry name" value="NAD(P)-linked oxidoreductase"/>
    <property type="match status" value="1"/>
</dbReference>
<feature type="region of interest" description="Disordered" evidence="1">
    <location>
        <begin position="24"/>
        <end position="48"/>
    </location>
</feature>
<dbReference type="HOGENOM" id="CLU_275006_0_0_1"/>
<dbReference type="Proteomes" id="UP000026960">
    <property type="component" value="Chromosome 2"/>
</dbReference>
<dbReference type="PROSITE" id="PS00062">
    <property type="entry name" value="ALDOKETO_REDUCTASE_2"/>
    <property type="match status" value="1"/>
</dbReference>
<accession>A0A0D3F014</accession>
<proteinExistence type="predicted"/>
<dbReference type="AlphaFoldDB" id="A0A0D3F014"/>
<dbReference type="STRING" id="65489.A0A0D3F014"/>
<feature type="domain" description="NADP-dependent oxidoreductase" evidence="2">
    <location>
        <begin position="74"/>
        <end position="348"/>
    </location>
</feature>
<dbReference type="EnsemblPlants" id="OBART02G01820.1">
    <property type="protein sequence ID" value="OBART02G01820.1"/>
    <property type="gene ID" value="OBART02G01820"/>
</dbReference>
<dbReference type="InterPro" id="IPR018170">
    <property type="entry name" value="Aldo/ket_reductase_CS"/>
</dbReference>
<sequence length="1163" mass="128058">MPIYLETRGTSSISLVVHHIRRRTHSSSSSSRLRFQRGGGAEQRRGMAAAQGSGVPAALALSSGHTMPSVGLGVWRMDSPAIRDLIHSALRIGYRHFDCAADYQNEAEVGDALAEAFQTGLVKREDLFITTKLWNSDHGHVVEACKDSLKKLRLDYLDLYLIHFPVATRHTGVGTTASALGDDGVLDIDTTISLETTWHAMEDLVSMGLVRSIGISNYDIFLTRDCLAYAKIKPAVNQIETHPYFQRDCLVKFCQKHGILVTAHTPLGGSTANTEWFGSVSCLDDPVIKVSLAEKYGKTPAQLVLRWGLQRNTVVIPKTSKEERLQENFAVFDFAISDEDMEKMRSIDRKYRTNQPAKFWGIDLHGDAAAGRRRGPRRPPRVRHLRATVAASTPAPTTILSAWSHLRNPTSPAAADALAALETLHLHRRSLRLSSAHVALLLPLLPLHPRLVSPLLATSPHLLPPSLPASLPVSPRLLLLGALASSRSAKSLSSHANSGSTAAENLGGGGGESGDGHDSDPVVAVARILDDMEKGSESCHDLDHLALAGIGCVLASADELQFRRIIGSLLTICGRIGSLSVGVRMLKLVEWLLLGFIESRKMRKVQVLFEMISPESCQSQGYVMSPVVMVACGALRALRVASARYRLDFDPRLKEAPERTIRFAAEKAVLEGKHVDDRRLLLQCVALGLTQCGQVTPHESVLHCVCMALLEELLPLPDLLKMSVQCPDGNSPEIVKNRVKQHLDSVLFKEAGPVAGILCNQYSFASDKAKTSVETCVWEYAQVLYCHLRAAVILHQGKQDDLITDIEKIAEAAFLMVVVFSAEVTKHRLNAKSSEGFQPDVAVKILVSFSCLEHLRRLRLPEYTEAVRRAVLVNQENAAVAALFIESIPSYAELTNLLTLDGTRYIWHGDVVQTSRILFYLRVIPTCISLIPAHMIQDKYIQHSNEKVTRASHSVVVSFLSSGNDTDPDDRMALKEQLAFYYIKRTLEAYPGVTPFEGLASGVAALARHLPAGSPATLFCIHNLVVKAKDLCHTSMVEDKSLWRSWEGSTEPCKKILDLLLRLIFLVDIQSFPYLLKELAEFVSLLPKEGQDVLLDDMHAHVAESDDVTRKPSLSYISSQATRHKSLDNVGSDELSLNRTMARETNILSTYTMTGILVIDHQR</sequence>
<protein>
    <recommendedName>
        <fullName evidence="2">NADP-dependent oxidoreductase domain-containing protein</fullName>
    </recommendedName>
</protein>
<dbReference type="PRINTS" id="PR00069">
    <property type="entry name" value="ALDKETRDTASE"/>
</dbReference>
<dbReference type="PROSITE" id="PS00798">
    <property type="entry name" value="ALDOKETO_REDUCTASE_1"/>
    <property type="match status" value="1"/>
</dbReference>
<evidence type="ECO:0000256" key="1">
    <source>
        <dbReference type="SAM" id="MobiDB-lite"/>
    </source>
</evidence>
<dbReference type="PANTHER" id="PTHR36337:SF1">
    <property type="entry name" value="OBSCURIN-LIKE PROTEIN"/>
    <property type="match status" value="1"/>
</dbReference>
<evidence type="ECO:0000259" key="2">
    <source>
        <dbReference type="Pfam" id="PF00248"/>
    </source>
</evidence>
<feature type="region of interest" description="Disordered" evidence="1">
    <location>
        <begin position="492"/>
        <end position="517"/>
    </location>
</feature>
<reference evidence="3" key="2">
    <citation type="submission" date="2015-03" db="UniProtKB">
        <authorList>
            <consortium name="EnsemblPlants"/>
        </authorList>
    </citation>
    <scope>IDENTIFICATION</scope>
</reference>
<organism evidence="3">
    <name type="scientific">Oryza barthii</name>
    <dbReference type="NCBI Taxonomy" id="65489"/>
    <lineage>
        <taxon>Eukaryota</taxon>
        <taxon>Viridiplantae</taxon>
        <taxon>Streptophyta</taxon>
        <taxon>Embryophyta</taxon>
        <taxon>Tracheophyta</taxon>
        <taxon>Spermatophyta</taxon>
        <taxon>Magnoliopsida</taxon>
        <taxon>Liliopsida</taxon>
        <taxon>Poales</taxon>
        <taxon>Poaceae</taxon>
        <taxon>BOP clade</taxon>
        <taxon>Oryzoideae</taxon>
        <taxon>Oryzeae</taxon>
        <taxon>Oryzinae</taxon>
        <taxon>Oryza</taxon>
    </lineage>
</organism>
<keyword evidence="4" id="KW-1185">Reference proteome</keyword>
<dbReference type="InterPro" id="IPR023210">
    <property type="entry name" value="NADP_OxRdtase_dom"/>
</dbReference>
<dbReference type="PROSITE" id="PS00063">
    <property type="entry name" value="ALDOKETO_REDUCTASE_3"/>
    <property type="match status" value="1"/>
</dbReference>
<evidence type="ECO:0000313" key="4">
    <source>
        <dbReference type="Proteomes" id="UP000026960"/>
    </source>
</evidence>
<dbReference type="InterPro" id="IPR044485">
    <property type="entry name" value="AKR2A1"/>
</dbReference>
<dbReference type="PANTHER" id="PTHR36337">
    <property type="entry name" value="OBSCURIN-LIKE PROTEIN"/>
    <property type="match status" value="1"/>
</dbReference>
<dbReference type="InterPro" id="IPR036812">
    <property type="entry name" value="NAD(P)_OxRdtase_dom_sf"/>
</dbReference>
<reference evidence="3" key="1">
    <citation type="journal article" date="2009" name="Rice">
        <title>De Novo Next Generation Sequencing of Plant Genomes.</title>
        <authorList>
            <person name="Rounsley S."/>
            <person name="Marri P.R."/>
            <person name="Yu Y."/>
            <person name="He R."/>
            <person name="Sisneros N."/>
            <person name="Goicoechea J.L."/>
            <person name="Lee S.J."/>
            <person name="Angelova A."/>
            <person name="Kudrna D."/>
            <person name="Luo M."/>
            <person name="Affourtit J."/>
            <person name="Desany B."/>
            <person name="Knight J."/>
            <person name="Niazi F."/>
            <person name="Egholm M."/>
            <person name="Wing R.A."/>
        </authorList>
    </citation>
    <scope>NUCLEOTIDE SEQUENCE [LARGE SCALE GENOMIC DNA]</scope>
    <source>
        <strain evidence="3">cv. IRGC 105608</strain>
    </source>
</reference>